<proteinExistence type="inferred from homology"/>
<keyword evidence="7 8" id="KW-0133">Cell shape</keyword>
<keyword evidence="3 7" id="KW-0963">Cytoplasm</keyword>
<dbReference type="Proteomes" id="UP000824087">
    <property type="component" value="Unassembled WGS sequence"/>
</dbReference>
<feature type="domain" description="Mur ligase central" evidence="10">
    <location>
        <begin position="113"/>
        <end position="285"/>
    </location>
</feature>
<dbReference type="GO" id="GO:0008764">
    <property type="term" value="F:UDP-N-acetylmuramoylalanine-D-glutamate ligase activity"/>
    <property type="evidence" value="ECO:0007669"/>
    <property type="project" value="UniProtKB-UniRule"/>
</dbReference>
<evidence type="ECO:0000256" key="6">
    <source>
        <dbReference type="ARBA" id="ARBA00022840"/>
    </source>
</evidence>
<comment type="function">
    <text evidence="7 8">Cell wall formation. Catalyzes the addition of glutamate to the nucleotide precursor UDP-N-acetylmuramoyl-L-alanine (UMA).</text>
</comment>
<dbReference type="InterPro" id="IPR036615">
    <property type="entry name" value="Mur_ligase_C_dom_sf"/>
</dbReference>
<evidence type="ECO:0000313" key="11">
    <source>
        <dbReference type="EMBL" id="HIU22290.1"/>
    </source>
</evidence>
<comment type="subcellular location">
    <subcellularLocation>
        <location evidence="1 7 8">Cytoplasm</location>
    </subcellularLocation>
</comment>
<dbReference type="Pfam" id="PF02875">
    <property type="entry name" value="Mur_ligase_C"/>
    <property type="match status" value="1"/>
</dbReference>
<gene>
    <name evidence="7" type="primary">murD</name>
    <name evidence="11" type="ORF">IAD49_01775</name>
</gene>
<keyword evidence="7 8" id="KW-0132">Cell division</keyword>
<dbReference type="Pfam" id="PF08245">
    <property type="entry name" value="Mur_ligase_M"/>
    <property type="match status" value="1"/>
</dbReference>
<sequence length="443" mass="50525">MFENKKIFILGMAKSGFEAAKLLATRNNKILITDQKEQKEEHVSELKRLGVEYIVTDHPEEILDQSYDVLIKNPGIRKDHVCVEKARKLKIPVINEVEMAAKLLPKNVHIIAVTGSNGKTTTVTITYEILAAMGFPVYLVGNIGTPLSSIVNQIKENDMIVIEVSDHQLCDMYEFHPNIAVLTNLSEVHLDFHGDYKTYKNVKKKLFQNMTTHDIAILNHDNYDVMELTSDLKCKKLYFSGTQQKDCYVMNGYIWYQDEKVIALDDIRVQGMHNYENIMCAILVAAQYGLDREVIREVLGNFGGVEHRMEYVRKLHGRTFYNDSKATNNKSTEIALDAFTAPTIVLLGGLDRGQSFDELEPHMEHVKHVICYGETKDKIKAFCDRIKKDCIVLDDLEESVKAAYNLSDEGDVILLSPACASWDQFETFEERGELFKKIVEELN</sequence>
<dbReference type="GO" id="GO:0071555">
    <property type="term" value="P:cell wall organization"/>
    <property type="evidence" value="ECO:0007669"/>
    <property type="project" value="UniProtKB-KW"/>
</dbReference>
<dbReference type="InterPro" id="IPR013221">
    <property type="entry name" value="Mur_ligase_cen"/>
</dbReference>
<dbReference type="Gene3D" id="3.40.1190.10">
    <property type="entry name" value="Mur-like, catalytic domain"/>
    <property type="match status" value="1"/>
</dbReference>
<comment type="similarity">
    <text evidence="7">Belongs to the MurCDEF family.</text>
</comment>
<dbReference type="GO" id="GO:0009252">
    <property type="term" value="P:peptidoglycan biosynthetic process"/>
    <property type="evidence" value="ECO:0007669"/>
    <property type="project" value="UniProtKB-UniRule"/>
</dbReference>
<dbReference type="GO" id="GO:0005737">
    <property type="term" value="C:cytoplasm"/>
    <property type="evidence" value="ECO:0007669"/>
    <property type="project" value="UniProtKB-SubCell"/>
</dbReference>
<keyword evidence="5 7" id="KW-0547">Nucleotide-binding</keyword>
<dbReference type="InterPro" id="IPR036565">
    <property type="entry name" value="Mur-like_cat_sf"/>
</dbReference>
<dbReference type="Gene3D" id="3.90.190.20">
    <property type="entry name" value="Mur ligase, C-terminal domain"/>
    <property type="match status" value="1"/>
</dbReference>
<dbReference type="HAMAP" id="MF_00639">
    <property type="entry name" value="MurD"/>
    <property type="match status" value="1"/>
</dbReference>
<keyword evidence="7 8" id="KW-0131">Cell cycle</keyword>
<evidence type="ECO:0000259" key="10">
    <source>
        <dbReference type="Pfam" id="PF08245"/>
    </source>
</evidence>
<comment type="pathway">
    <text evidence="2 7 8">Cell wall biogenesis; peptidoglycan biosynthesis.</text>
</comment>
<dbReference type="SUPFAM" id="SSF53244">
    <property type="entry name" value="MurD-like peptide ligases, peptide-binding domain"/>
    <property type="match status" value="1"/>
</dbReference>
<name>A0A9D1HW23_9BACT</name>
<dbReference type="PANTHER" id="PTHR43692">
    <property type="entry name" value="UDP-N-ACETYLMURAMOYLALANINE--D-GLUTAMATE LIGASE"/>
    <property type="match status" value="1"/>
</dbReference>
<dbReference type="GO" id="GO:0005524">
    <property type="term" value="F:ATP binding"/>
    <property type="evidence" value="ECO:0007669"/>
    <property type="project" value="UniProtKB-UniRule"/>
</dbReference>
<dbReference type="GO" id="GO:0051301">
    <property type="term" value="P:cell division"/>
    <property type="evidence" value="ECO:0007669"/>
    <property type="project" value="UniProtKB-KW"/>
</dbReference>
<evidence type="ECO:0000313" key="12">
    <source>
        <dbReference type="Proteomes" id="UP000824087"/>
    </source>
</evidence>
<accession>A0A9D1HW23</accession>
<dbReference type="SUPFAM" id="SSF51984">
    <property type="entry name" value="MurCD N-terminal domain"/>
    <property type="match status" value="1"/>
</dbReference>
<comment type="caution">
    <text evidence="11">The sequence shown here is derived from an EMBL/GenBank/DDBJ whole genome shotgun (WGS) entry which is preliminary data.</text>
</comment>
<keyword evidence="7 8" id="KW-0573">Peptidoglycan synthesis</keyword>
<dbReference type="AlphaFoldDB" id="A0A9D1HW23"/>
<feature type="domain" description="Mur ligase C-terminal" evidence="9">
    <location>
        <begin position="307"/>
        <end position="419"/>
    </location>
</feature>
<keyword evidence="6 7" id="KW-0067">ATP-binding</keyword>
<evidence type="ECO:0000256" key="2">
    <source>
        <dbReference type="ARBA" id="ARBA00004752"/>
    </source>
</evidence>
<comment type="catalytic activity">
    <reaction evidence="7 8">
        <text>UDP-N-acetyl-alpha-D-muramoyl-L-alanine + D-glutamate + ATP = UDP-N-acetyl-alpha-D-muramoyl-L-alanyl-D-glutamate + ADP + phosphate + H(+)</text>
        <dbReference type="Rhea" id="RHEA:16429"/>
        <dbReference type="ChEBI" id="CHEBI:15378"/>
        <dbReference type="ChEBI" id="CHEBI:29986"/>
        <dbReference type="ChEBI" id="CHEBI:30616"/>
        <dbReference type="ChEBI" id="CHEBI:43474"/>
        <dbReference type="ChEBI" id="CHEBI:83898"/>
        <dbReference type="ChEBI" id="CHEBI:83900"/>
        <dbReference type="ChEBI" id="CHEBI:456216"/>
        <dbReference type="EC" id="6.3.2.9"/>
    </reaction>
</comment>
<evidence type="ECO:0000256" key="8">
    <source>
        <dbReference type="RuleBase" id="RU003664"/>
    </source>
</evidence>
<dbReference type="GO" id="GO:0008360">
    <property type="term" value="P:regulation of cell shape"/>
    <property type="evidence" value="ECO:0007669"/>
    <property type="project" value="UniProtKB-KW"/>
</dbReference>
<feature type="binding site" evidence="7">
    <location>
        <begin position="115"/>
        <end position="121"/>
    </location>
    <ligand>
        <name>ATP</name>
        <dbReference type="ChEBI" id="CHEBI:30616"/>
    </ligand>
</feature>
<organism evidence="11 12">
    <name type="scientific">Candidatus Fimihabitans intestinipullorum</name>
    <dbReference type="NCBI Taxonomy" id="2840820"/>
    <lineage>
        <taxon>Bacteria</taxon>
        <taxon>Bacillati</taxon>
        <taxon>Mycoplasmatota</taxon>
        <taxon>Mycoplasmatota incertae sedis</taxon>
        <taxon>Candidatus Fimihabitans</taxon>
    </lineage>
</organism>
<dbReference type="InterPro" id="IPR005762">
    <property type="entry name" value="MurD"/>
</dbReference>
<reference evidence="11" key="2">
    <citation type="journal article" date="2021" name="PeerJ">
        <title>Extensive microbial diversity within the chicken gut microbiome revealed by metagenomics and culture.</title>
        <authorList>
            <person name="Gilroy R."/>
            <person name="Ravi A."/>
            <person name="Getino M."/>
            <person name="Pursley I."/>
            <person name="Horton D.L."/>
            <person name="Alikhan N.F."/>
            <person name="Baker D."/>
            <person name="Gharbi K."/>
            <person name="Hall N."/>
            <person name="Watson M."/>
            <person name="Adriaenssens E.M."/>
            <person name="Foster-Nyarko E."/>
            <person name="Jarju S."/>
            <person name="Secka A."/>
            <person name="Antonio M."/>
            <person name="Oren A."/>
            <person name="Chaudhuri R.R."/>
            <person name="La Ragione R."/>
            <person name="Hildebrand F."/>
            <person name="Pallen M.J."/>
        </authorList>
    </citation>
    <scope>NUCLEOTIDE SEQUENCE</scope>
    <source>
        <strain evidence="11">CHK197-8231</strain>
    </source>
</reference>
<dbReference type="InterPro" id="IPR004101">
    <property type="entry name" value="Mur_ligase_C"/>
</dbReference>
<dbReference type="Gene3D" id="3.40.50.720">
    <property type="entry name" value="NAD(P)-binding Rossmann-like Domain"/>
    <property type="match status" value="1"/>
</dbReference>
<dbReference type="EMBL" id="DVML01000010">
    <property type="protein sequence ID" value="HIU22290.1"/>
    <property type="molecule type" value="Genomic_DNA"/>
</dbReference>
<evidence type="ECO:0000256" key="5">
    <source>
        <dbReference type="ARBA" id="ARBA00022741"/>
    </source>
</evidence>
<reference evidence="11" key="1">
    <citation type="submission" date="2020-10" db="EMBL/GenBank/DDBJ databases">
        <authorList>
            <person name="Gilroy R."/>
        </authorList>
    </citation>
    <scope>NUCLEOTIDE SEQUENCE</scope>
    <source>
        <strain evidence="11">CHK197-8231</strain>
    </source>
</reference>
<evidence type="ECO:0000256" key="1">
    <source>
        <dbReference type="ARBA" id="ARBA00004496"/>
    </source>
</evidence>
<evidence type="ECO:0000259" key="9">
    <source>
        <dbReference type="Pfam" id="PF02875"/>
    </source>
</evidence>
<dbReference type="SUPFAM" id="SSF53623">
    <property type="entry name" value="MurD-like peptide ligases, catalytic domain"/>
    <property type="match status" value="1"/>
</dbReference>
<dbReference type="EC" id="6.3.2.9" evidence="7 8"/>
<evidence type="ECO:0000256" key="3">
    <source>
        <dbReference type="ARBA" id="ARBA00022490"/>
    </source>
</evidence>
<dbReference type="NCBIfam" id="TIGR01087">
    <property type="entry name" value="murD"/>
    <property type="match status" value="1"/>
</dbReference>
<evidence type="ECO:0000256" key="4">
    <source>
        <dbReference type="ARBA" id="ARBA00022598"/>
    </source>
</evidence>
<dbReference type="Pfam" id="PF21799">
    <property type="entry name" value="MurD-like_N"/>
    <property type="match status" value="1"/>
</dbReference>
<dbReference type="PANTHER" id="PTHR43692:SF1">
    <property type="entry name" value="UDP-N-ACETYLMURAMOYLALANINE--D-GLUTAMATE LIGASE"/>
    <property type="match status" value="1"/>
</dbReference>
<evidence type="ECO:0000256" key="7">
    <source>
        <dbReference type="HAMAP-Rule" id="MF_00639"/>
    </source>
</evidence>
<keyword evidence="4 7" id="KW-0436">Ligase</keyword>
<protein>
    <recommendedName>
        <fullName evidence="7 8">UDP-N-acetylmuramoylalanine--D-glutamate ligase</fullName>
        <ecNumber evidence="7 8">6.3.2.9</ecNumber>
    </recommendedName>
    <alternativeName>
        <fullName evidence="7">D-glutamic acid-adding enzyme</fullName>
    </alternativeName>
    <alternativeName>
        <fullName evidence="7">UDP-N-acetylmuramoyl-L-alanyl-D-glutamate synthetase</fullName>
    </alternativeName>
</protein>
<keyword evidence="7 8" id="KW-0961">Cell wall biogenesis/degradation</keyword>